<dbReference type="EMBL" id="CM045880">
    <property type="protein sequence ID" value="KAI7938205.1"/>
    <property type="molecule type" value="Genomic_DNA"/>
</dbReference>
<reference evidence="2" key="1">
    <citation type="journal article" date="2018" name="BMC Genomics">
        <title>Genomic insights into host adaptation between the wheat stripe rust pathogen (Puccinia striiformis f. sp. tritici) and the barley stripe rust pathogen (Puccinia striiformis f. sp. hordei).</title>
        <authorList>
            <person name="Xia C."/>
            <person name="Wang M."/>
            <person name="Yin C."/>
            <person name="Cornejo O.E."/>
            <person name="Hulbert S.H."/>
            <person name="Chen X."/>
        </authorList>
    </citation>
    <scope>NUCLEOTIDE SEQUENCE [LARGE SCALE GENOMIC DNA]</scope>
    <source>
        <strain evidence="2">93-210</strain>
    </source>
</reference>
<reference evidence="2" key="2">
    <citation type="journal article" date="2018" name="Mol. Plant Microbe Interact.">
        <title>Genome sequence resources for the wheat stripe rust pathogen (Puccinia striiformis f. sp. tritici) and the barley stripe rust pathogen (Puccinia striiformis f. sp. hordei).</title>
        <authorList>
            <person name="Xia C."/>
            <person name="Wang M."/>
            <person name="Yin C."/>
            <person name="Cornejo O.E."/>
            <person name="Hulbert S.H."/>
            <person name="Chen X."/>
        </authorList>
    </citation>
    <scope>NUCLEOTIDE SEQUENCE [LARGE SCALE GENOMIC DNA]</scope>
    <source>
        <strain evidence="2">93-210</strain>
    </source>
</reference>
<evidence type="ECO:0000313" key="2">
    <source>
        <dbReference type="Proteomes" id="UP001060170"/>
    </source>
</evidence>
<comment type="caution">
    <text evidence="1">The sequence shown here is derived from an EMBL/GenBank/DDBJ whole genome shotgun (WGS) entry which is preliminary data.</text>
</comment>
<name>A0ACC0DTP2_9BASI</name>
<accession>A0ACC0DTP2</accession>
<organism evidence="1 2">
    <name type="scientific">Puccinia striiformis f. sp. tritici</name>
    <dbReference type="NCBI Taxonomy" id="168172"/>
    <lineage>
        <taxon>Eukaryota</taxon>
        <taxon>Fungi</taxon>
        <taxon>Dikarya</taxon>
        <taxon>Basidiomycota</taxon>
        <taxon>Pucciniomycotina</taxon>
        <taxon>Pucciniomycetes</taxon>
        <taxon>Pucciniales</taxon>
        <taxon>Pucciniaceae</taxon>
        <taxon>Puccinia</taxon>
    </lineage>
</organism>
<reference evidence="1 2" key="3">
    <citation type="journal article" date="2022" name="Microbiol. Spectr.">
        <title>Folding features and dynamics of 3D genome architecture in plant fungal pathogens.</title>
        <authorList>
            <person name="Xia C."/>
        </authorList>
    </citation>
    <scope>NUCLEOTIDE SEQUENCE [LARGE SCALE GENOMIC DNA]</scope>
    <source>
        <strain evidence="1 2">93-210</strain>
    </source>
</reference>
<feature type="non-terminal residue" evidence="1">
    <location>
        <position position="1"/>
    </location>
</feature>
<gene>
    <name evidence="1" type="ORF">MJO28_015125</name>
</gene>
<dbReference type="Proteomes" id="UP001060170">
    <property type="component" value="Chromosome 16"/>
</dbReference>
<keyword evidence="2" id="KW-1185">Reference proteome</keyword>
<evidence type="ECO:0000313" key="1">
    <source>
        <dbReference type="EMBL" id="KAI7938205.1"/>
    </source>
</evidence>
<sequence length="403" mass="44939">IRNHSIPSIYLFRYNLETMSNGNTPSSPTNDLLLRAARGEKTERSPVWVMRQAGRYLPEFRKVRETHGFFDICRTPELAMEVTMQPIRRYEGLLDGAIIFSDILVIPQALDMEVIMNPGPVFPRPITTEEEMEAMINKTITPDDLAAKLNYVYEAIKLTTKALENKIPLFGFVGAPWTLFAYMTSGGGGSALNASKATSFDTAKGWIQVHPELSVRLLEKLARVCALHLVNQIKAGCQIVQVFDSWAGELNDYDFAHFSLPYLRMVSTLVKEELTQEHIPLVPMIVFAKGANLPHQLQQLSQAGYSGMSLDWKVQPAYAIEALGPASTKIALQGNLDPAILHTNHETIKKYVKLMFDKEAGGFLAHLPHIANLGHGITPGVDPEAMRTFLEAIHLESTKIRQT</sequence>
<protein>
    <submittedName>
        <fullName evidence="1">Uncharacterized protein</fullName>
    </submittedName>
</protein>
<proteinExistence type="predicted"/>